<name>A0AAD7GJ95_MYCRO</name>
<dbReference type="Proteomes" id="UP001221757">
    <property type="component" value="Unassembled WGS sequence"/>
</dbReference>
<organism evidence="3 4">
    <name type="scientific">Mycena rosella</name>
    <name type="common">Pink bonnet</name>
    <name type="synonym">Agaricus rosellus</name>
    <dbReference type="NCBI Taxonomy" id="1033263"/>
    <lineage>
        <taxon>Eukaryota</taxon>
        <taxon>Fungi</taxon>
        <taxon>Dikarya</taxon>
        <taxon>Basidiomycota</taxon>
        <taxon>Agaricomycotina</taxon>
        <taxon>Agaricomycetes</taxon>
        <taxon>Agaricomycetidae</taxon>
        <taxon>Agaricales</taxon>
        <taxon>Marasmiineae</taxon>
        <taxon>Mycenaceae</taxon>
        <taxon>Mycena</taxon>
    </lineage>
</organism>
<keyword evidence="4" id="KW-1185">Reference proteome</keyword>
<sequence length="735" mass="82680">MSTVRRQSGRLAQQAISPAKTKEFKVQVRQGKPQTGTDGKITEPPEPLDDSYEESEEDEIESDASEYGKKRPAKRQKLNNSKSRTLGKRKVANETCYLTTIPLDVLLEIFVQLEPKDLILLARTNRAFREHLLSKTANITWKNARENMDGPDCPPDLSEQRWAQLLYGAAKCQSCGAKNIQRVDFGLRRRACTRCLKNNLVVTSSFSKHFPHLEDTILKLIPYTNIGGFAHGHASSSNFYWKADIEKVAETLAVKEHDVHMHLIGARKKLEDFTAERVALVATVVEHAALCRDWSKQLVIRREHEAIRLCDQRHNAIKDRFMKLGYAEADLSSLTYRPSVRQTTQLTDRIWNKIYPELETVVKERRDRRLKAERDARIEARTELVQSIYTEFKKSLVPAQWCFLPGLHEVLRLPAFDTVVNAPDDVDVEMSHFKKGRDALPGFVVSWPATRKAELVRLMDEARASTPNSSDIQAATTSTVAVSDTQSLDLATTVFVCTRPSCGTGYAQPTSPNVLTGWEGAAGHHCRQSDHFSRRVASVETNFALSKRGSTAAAFLVTLAGLDTKQATCAEMDRLDLRFVCIACPPRAAPGKKQAYQVFTWRTAVSHFGASNHSAPQWRRLNSIEIQQIKANEAPDPTLSWSCNHCPQFLDDYHTFASVADHVKTVHAIANPTAPADLFRFLDLPRTPATFLGPALQYHCKRCPRPNKNNVRRIFQLDGVQSHLQAKQSFESSGQ</sequence>
<proteinExistence type="predicted"/>
<feature type="compositionally biased region" description="Polar residues" evidence="1">
    <location>
        <begin position="1"/>
        <end position="16"/>
    </location>
</feature>
<protein>
    <recommendedName>
        <fullName evidence="2">F-box domain-containing protein</fullName>
    </recommendedName>
</protein>
<reference evidence="3" key="1">
    <citation type="submission" date="2023-03" db="EMBL/GenBank/DDBJ databases">
        <title>Massive genome expansion in bonnet fungi (Mycena s.s.) driven by repeated elements and novel gene families across ecological guilds.</title>
        <authorList>
            <consortium name="Lawrence Berkeley National Laboratory"/>
            <person name="Harder C.B."/>
            <person name="Miyauchi S."/>
            <person name="Viragh M."/>
            <person name="Kuo A."/>
            <person name="Thoen E."/>
            <person name="Andreopoulos B."/>
            <person name="Lu D."/>
            <person name="Skrede I."/>
            <person name="Drula E."/>
            <person name="Henrissat B."/>
            <person name="Morin E."/>
            <person name="Kohler A."/>
            <person name="Barry K."/>
            <person name="LaButti K."/>
            <person name="Morin E."/>
            <person name="Salamov A."/>
            <person name="Lipzen A."/>
            <person name="Mereny Z."/>
            <person name="Hegedus B."/>
            <person name="Baldrian P."/>
            <person name="Stursova M."/>
            <person name="Weitz H."/>
            <person name="Taylor A."/>
            <person name="Grigoriev I.V."/>
            <person name="Nagy L.G."/>
            <person name="Martin F."/>
            <person name="Kauserud H."/>
        </authorList>
    </citation>
    <scope>NUCLEOTIDE SEQUENCE</scope>
    <source>
        <strain evidence="3">CBHHK067</strain>
    </source>
</reference>
<dbReference type="CDD" id="cd09917">
    <property type="entry name" value="F-box_SF"/>
    <property type="match status" value="1"/>
</dbReference>
<evidence type="ECO:0000259" key="2">
    <source>
        <dbReference type="PROSITE" id="PS50181"/>
    </source>
</evidence>
<dbReference type="PROSITE" id="PS50181">
    <property type="entry name" value="FBOX"/>
    <property type="match status" value="1"/>
</dbReference>
<dbReference type="SUPFAM" id="SSF81383">
    <property type="entry name" value="F-box domain"/>
    <property type="match status" value="1"/>
</dbReference>
<feature type="region of interest" description="Disordered" evidence="1">
    <location>
        <begin position="1"/>
        <end position="85"/>
    </location>
</feature>
<feature type="domain" description="F-box" evidence="2">
    <location>
        <begin position="95"/>
        <end position="144"/>
    </location>
</feature>
<dbReference type="Pfam" id="PF12937">
    <property type="entry name" value="F-box-like"/>
    <property type="match status" value="1"/>
</dbReference>
<comment type="caution">
    <text evidence="3">The sequence shown here is derived from an EMBL/GenBank/DDBJ whole genome shotgun (WGS) entry which is preliminary data.</text>
</comment>
<feature type="compositionally biased region" description="Acidic residues" evidence="1">
    <location>
        <begin position="46"/>
        <end position="64"/>
    </location>
</feature>
<dbReference type="AlphaFoldDB" id="A0AAD7GJ95"/>
<gene>
    <name evidence="3" type="ORF">B0H17DRAFT_1179481</name>
</gene>
<dbReference type="EMBL" id="JARKIE010000056">
    <property type="protein sequence ID" value="KAJ7691739.1"/>
    <property type="molecule type" value="Genomic_DNA"/>
</dbReference>
<evidence type="ECO:0000313" key="4">
    <source>
        <dbReference type="Proteomes" id="UP001221757"/>
    </source>
</evidence>
<dbReference type="InterPro" id="IPR001810">
    <property type="entry name" value="F-box_dom"/>
</dbReference>
<evidence type="ECO:0000313" key="3">
    <source>
        <dbReference type="EMBL" id="KAJ7691739.1"/>
    </source>
</evidence>
<dbReference type="InterPro" id="IPR036047">
    <property type="entry name" value="F-box-like_dom_sf"/>
</dbReference>
<accession>A0AAD7GJ95</accession>
<evidence type="ECO:0000256" key="1">
    <source>
        <dbReference type="SAM" id="MobiDB-lite"/>
    </source>
</evidence>